<dbReference type="EMBL" id="OE190474">
    <property type="protein sequence ID" value="CAD7579209.1"/>
    <property type="molecule type" value="Genomic_DNA"/>
</dbReference>
<sequence>MTWRSLFESRSSVLRLSHSSSRQVRFRVSSVLSCDRLSSAGSGSEMFARNFGSVCLLVAAVLAVCSASRMDPDPEGPCAARLQRSLIAITARIVPTCVDRGCHVVSTITPPDVNLSLLDRSCYFLPQVAPRSSSRGWVSPCYRPTAGFEPWTFRYVSRNSDRGGCCLVLQCGLSARPGRPTNCCRKSPHCLDNDGVDSRCV</sequence>
<accession>A0A7R9JH59</accession>
<dbReference type="AlphaFoldDB" id="A0A7R9JH59"/>
<organism evidence="1">
    <name type="scientific">Timema californicum</name>
    <name type="common">California timema</name>
    <name type="synonym">Walking stick</name>
    <dbReference type="NCBI Taxonomy" id="61474"/>
    <lineage>
        <taxon>Eukaryota</taxon>
        <taxon>Metazoa</taxon>
        <taxon>Ecdysozoa</taxon>
        <taxon>Arthropoda</taxon>
        <taxon>Hexapoda</taxon>
        <taxon>Insecta</taxon>
        <taxon>Pterygota</taxon>
        <taxon>Neoptera</taxon>
        <taxon>Polyneoptera</taxon>
        <taxon>Phasmatodea</taxon>
        <taxon>Timematodea</taxon>
        <taxon>Timematoidea</taxon>
        <taxon>Timematidae</taxon>
        <taxon>Timema</taxon>
    </lineage>
</organism>
<proteinExistence type="predicted"/>
<name>A0A7R9JH59_TIMCA</name>
<reference evidence="1" key="1">
    <citation type="submission" date="2020-11" db="EMBL/GenBank/DDBJ databases">
        <authorList>
            <person name="Tran Van P."/>
        </authorList>
    </citation>
    <scope>NUCLEOTIDE SEQUENCE</scope>
</reference>
<protein>
    <submittedName>
        <fullName evidence="1">(California timema) hypothetical protein</fullName>
    </submittedName>
</protein>
<evidence type="ECO:0000313" key="1">
    <source>
        <dbReference type="EMBL" id="CAD7579209.1"/>
    </source>
</evidence>
<gene>
    <name evidence="1" type="ORF">TCMB3V08_LOCUS11744</name>
</gene>